<evidence type="ECO:0000313" key="1">
    <source>
        <dbReference type="EMBL" id="EJK71660.1"/>
    </source>
</evidence>
<organism evidence="1 2">
    <name type="scientific">Thalassiosira oceanica</name>
    <name type="common">Marine diatom</name>
    <dbReference type="NCBI Taxonomy" id="159749"/>
    <lineage>
        <taxon>Eukaryota</taxon>
        <taxon>Sar</taxon>
        <taxon>Stramenopiles</taxon>
        <taxon>Ochrophyta</taxon>
        <taxon>Bacillariophyta</taxon>
        <taxon>Coscinodiscophyceae</taxon>
        <taxon>Thalassiosirophycidae</taxon>
        <taxon>Thalassiosirales</taxon>
        <taxon>Thalassiosiraceae</taxon>
        <taxon>Thalassiosira</taxon>
    </lineage>
</organism>
<dbReference type="AlphaFoldDB" id="K0T1P5"/>
<evidence type="ECO:0000313" key="2">
    <source>
        <dbReference type="Proteomes" id="UP000266841"/>
    </source>
</evidence>
<dbReference type="Proteomes" id="UP000266841">
    <property type="component" value="Unassembled WGS sequence"/>
</dbReference>
<protein>
    <submittedName>
        <fullName evidence="1">Uncharacterized protein</fullName>
    </submittedName>
</protein>
<proteinExistence type="predicted"/>
<gene>
    <name evidence="1" type="ORF">THAOC_06878</name>
</gene>
<accession>K0T1P5</accession>
<reference evidence="1 2" key="1">
    <citation type="journal article" date="2012" name="Genome Biol.">
        <title>Genome and low-iron response of an oceanic diatom adapted to chronic iron limitation.</title>
        <authorList>
            <person name="Lommer M."/>
            <person name="Specht M."/>
            <person name="Roy A.S."/>
            <person name="Kraemer L."/>
            <person name="Andreson R."/>
            <person name="Gutowska M.A."/>
            <person name="Wolf J."/>
            <person name="Bergner S.V."/>
            <person name="Schilhabel M.B."/>
            <person name="Klostermeier U.C."/>
            <person name="Beiko R.G."/>
            <person name="Rosenstiel P."/>
            <person name="Hippler M."/>
            <person name="Laroche J."/>
        </authorList>
    </citation>
    <scope>NUCLEOTIDE SEQUENCE [LARGE SCALE GENOMIC DNA]</scope>
    <source>
        <strain evidence="1 2">CCMP1005</strain>
    </source>
</reference>
<keyword evidence="2" id="KW-1185">Reference proteome</keyword>
<name>K0T1P5_THAOC</name>
<dbReference type="EMBL" id="AGNL01006954">
    <property type="protein sequence ID" value="EJK71660.1"/>
    <property type="molecule type" value="Genomic_DNA"/>
</dbReference>
<sequence>MLPLPQSQQLARLYMYEARPACACGRADRGALRSLHHCMLHPSNIIYNIATRSHHTVVPIGCWQRKLEEGVIVQRPAIPGVQQDDNPGWKAGELLQRTANENARNLSRVGPKPKMDEAKRTEAVPFRRERSAPPSIQIYEDAPTSKEEDQAKRVVKVCAKWMKKAAEHQDVVAGKRKALGASKGNRKLLERAKAKEEMKKVKKRLETATLC</sequence>
<comment type="caution">
    <text evidence="1">The sequence shown here is derived from an EMBL/GenBank/DDBJ whole genome shotgun (WGS) entry which is preliminary data.</text>
</comment>